<comment type="caution">
    <text evidence="2">The sequence shown here is derived from an EMBL/GenBank/DDBJ whole genome shotgun (WGS) entry which is preliminary data.</text>
</comment>
<sequence>MSPAASYLPSAHFSTIAGSIMLSGALILGAHYYTAPRSLSSLSAPPDTALYTSDEWQKTLEQVQTEAAISAPAAPDAEVVSQLREAAKSGNLTDSVARTLFVSVSSAQQEGLGGDFPTQDKLIAEAAAQLQPGGGPKYAATDLRLGTQDKASLHLWGNGVMAALGAHTAASVNDTYVALGEATDNNDKSKLAPLRAIGAAYAAIGADIMALKVPPTLSPLQLKMSNTFAAIAATYPDLEKLGSDPLRALAALQNFKLYMEEESRLFTNVAQELSKNGILFTKDEPGSAWSVYVPSAQ</sequence>
<dbReference type="Proteomes" id="UP000178720">
    <property type="component" value="Unassembled WGS sequence"/>
</dbReference>
<name>A0A1F4Y503_9BACT</name>
<feature type="transmembrane region" description="Helical" evidence="1">
    <location>
        <begin position="12"/>
        <end position="33"/>
    </location>
</feature>
<keyword evidence="1" id="KW-0472">Membrane</keyword>
<organism evidence="2 3">
    <name type="scientific">Candidatus Adlerbacteria bacterium RIFCSPHIGHO2_02_FULL_54_18</name>
    <dbReference type="NCBI Taxonomy" id="1797241"/>
    <lineage>
        <taxon>Bacteria</taxon>
        <taxon>Candidatus Adleribacteriota</taxon>
    </lineage>
</organism>
<accession>A0A1F4Y503</accession>
<reference evidence="2 3" key="1">
    <citation type="journal article" date="2016" name="Nat. Commun.">
        <title>Thousands of microbial genomes shed light on interconnected biogeochemical processes in an aquifer system.</title>
        <authorList>
            <person name="Anantharaman K."/>
            <person name="Brown C.T."/>
            <person name="Hug L.A."/>
            <person name="Sharon I."/>
            <person name="Castelle C.J."/>
            <person name="Probst A.J."/>
            <person name="Thomas B.C."/>
            <person name="Singh A."/>
            <person name="Wilkins M.J."/>
            <person name="Karaoz U."/>
            <person name="Brodie E.L."/>
            <person name="Williams K.H."/>
            <person name="Hubbard S.S."/>
            <person name="Banfield J.F."/>
        </authorList>
    </citation>
    <scope>NUCLEOTIDE SEQUENCE [LARGE SCALE GENOMIC DNA]</scope>
</reference>
<keyword evidence="1" id="KW-1133">Transmembrane helix</keyword>
<dbReference type="AlphaFoldDB" id="A0A1F4Y503"/>
<evidence type="ECO:0000313" key="3">
    <source>
        <dbReference type="Proteomes" id="UP000178720"/>
    </source>
</evidence>
<protein>
    <submittedName>
        <fullName evidence="2">Uncharacterized protein</fullName>
    </submittedName>
</protein>
<dbReference type="EMBL" id="MEWV01000003">
    <property type="protein sequence ID" value="OGC89001.1"/>
    <property type="molecule type" value="Genomic_DNA"/>
</dbReference>
<evidence type="ECO:0000313" key="2">
    <source>
        <dbReference type="EMBL" id="OGC89001.1"/>
    </source>
</evidence>
<keyword evidence="1" id="KW-0812">Transmembrane</keyword>
<proteinExistence type="predicted"/>
<gene>
    <name evidence="2" type="ORF">A3D70_02120</name>
</gene>
<evidence type="ECO:0000256" key="1">
    <source>
        <dbReference type="SAM" id="Phobius"/>
    </source>
</evidence>